<protein>
    <submittedName>
        <fullName evidence="2">Multicilin isoform X1</fullName>
    </submittedName>
</protein>
<sequence length="303" mass="34099">MQTCFYTPLPCLMQDNAVTPVNQSYNEDLLSFATGEYQSTETHLMTHEVSNHTDLDLSLELNRQLHATLRRKQEEISALKETNAHLKNLTKQTEYYATILDALTTSFQTDSLSQCTNEWLNEDHSPEHSWISLLTQEQPSDPSSTALTNSSADTQSPASEVKQHLWSSWIDLLCGDAEDCPTGSKRIRFDNELEQLDLKAQDQMVPEDVTKESTLAQDHHLTMSSERQRVNIFGAFNGFQVFTETSTVKSDINISSDGGKGLCFKTSIRDHSTVKTKVFPHGKAFTSHTLSGSCRFLWVPNES</sequence>
<accession>A0AC58GIT6</accession>
<organism evidence="1 2">
    <name type="scientific">Danio rerio</name>
    <name type="common">Zebrafish</name>
    <name type="synonym">Brachydanio rerio</name>
    <dbReference type="NCBI Taxonomy" id="7955"/>
    <lineage>
        <taxon>Eukaryota</taxon>
        <taxon>Metazoa</taxon>
        <taxon>Chordata</taxon>
        <taxon>Craniata</taxon>
        <taxon>Vertebrata</taxon>
        <taxon>Euteleostomi</taxon>
        <taxon>Actinopterygii</taxon>
        <taxon>Neopterygii</taxon>
        <taxon>Teleostei</taxon>
        <taxon>Ostariophysi</taxon>
        <taxon>Cypriniformes</taxon>
        <taxon>Danionidae</taxon>
        <taxon>Danioninae</taxon>
        <taxon>Danio</taxon>
    </lineage>
</organism>
<dbReference type="Proteomes" id="UP000000437">
    <property type="component" value="Chromosome 10"/>
</dbReference>
<keyword evidence="1" id="KW-1185">Reference proteome</keyword>
<proteinExistence type="predicted"/>
<evidence type="ECO:0000313" key="2">
    <source>
        <dbReference type="RefSeq" id="XP_073769569.1"/>
    </source>
</evidence>
<name>A0AC58GIT6_DANRE</name>
<gene>
    <name evidence="2" type="primary">mcidas</name>
    <name evidence="2" type="synonym">mci</name>
    <name evidence="2" type="synonym">mcidasl</name>
</gene>
<reference evidence="2" key="1">
    <citation type="submission" date="2025-08" db="UniProtKB">
        <authorList>
            <consortium name="RefSeq"/>
        </authorList>
    </citation>
    <scope>IDENTIFICATION</scope>
    <source>
        <strain evidence="2">Tuebingen</strain>
        <tissue evidence="2">Fibroblasts and whole tissue</tissue>
    </source>
</reference>
<dbReference type="RefSeq" id="XP_073769569.1">
    <property type="nucleotide sequence ID" value="XM_073913468.1"/>
</dbReference>
<evidence type="ECO:0000313" key="1">
    <source>
        <dbReference type="Proteomes" id="UP000000437"/>
    </source>
</evidence>